<dbReference type="STRING" id="1004.SAMN05661012_04048"/>
<evidence type="ECO:0000256" key="3">
    <source>
        <dbReference type="ARBA" id="ARBA00023163"/>
    </source>
</evidence>
<dbReference type="Pfam" id="PF12833">
    <property type="entry name" value="HTH_18"/>
    <property type="match status" value="1"/>
</dbReference>
<dbReference type="InterPro" id="IPR003313">
    <property type="entry name" value="AraC-bd"/>
</dbReference>
<dbReference type="RefSeq" id="WP_072363047.1">
    <property type="nucleotide sequence ID" value="NZ_CBHWAX010000009.1"/>
</dbReference>
<dbReference type="Proteomes" id="UP001326715">
    <property type="component" value="Chromosome"/>
</dbReference>
<accession>A0A1K1RNC0</accession>
<name>A0A1K1RNC0_9BACT</name>
<dbReference type="GO" id="GO:0043565">
    <property type="term" value="F:sequence-specific DNA binding"/>
    <property type="evidence" value="ECO:0007669"/>
    <property type="project" value="InterPro"/>
</dbReference>
<dbReference type="AlphaFoldDB" id="A0A1K1RNC0"/>
<reference evidence="5 7" key="1">
    <citation type="submission" date="2016-11" db="EMBL/GenBank/DDBJ databases">
        <authorList>
            <person name="Jaros S."/>
            <person name="Januszkiewicz K."/>
            <person name="Wedrychowicz H."/>
        </authorList>
    </citation>
    <scope>NUCLEOTIDE SEQUENCE [LARGE SCALE GENOMIC DNA]</scope>
    <source>
        <strain evidence="5 7">DSM 784</strain>
    </source>
</reference>
<dbReference type="EMBL" id="FPIZ01000013">
    <property type="protein sequence ID" value="SFW73755.1"/>
    <property type="molecule type" value="Genomic_DNA"/>
</dbReference>
<evidence type="ECO:0000259" key="4">
    <source>
        <dbReference type="PROSITE" id="PS01124"/>
    </source>
</evidence>
<keyword evidence="1" id="KW-0805">Transcription regulation</keyword>
<keyword evidence="2" id="KW-0238">DNA-binding</keyword>
<dbReference type="InterPro" id="IPR020449">
    <property type="entry name" value="Tscrpt_reg_AraC-type_HTH"/>
</dbReference>
<dbReference type="PROSITE" id="PS01124">
    <property type="entry name" value="HTH_ARAC_FAMILY_2"/>
    <property type="match status" value="1"/>
</dbReference>
<dbReference type="InterPro" id="IPR018060">
    <property type="entry name" value="HTH_AraC"/>
</dbReference>
<gene>
    <name evidence="5" type="ORF">SAMN05661012_04048</name>
    <name evidence="6" type="ORF">SR876_10060</name>
</gene>
<dbReference type="InterPro" id="IPR009057">
    <property type="entry name" value="Homeodomain-like_sf"/>
</dbReference>
<evidence type="ECO:0000313" key="5">
    <source>
        <dbReference type="EMBL" id="SFW73755.1"/>
    </source>
</evidence>
<dbReference type="SUPFAM" id="SSF51182">
    <property type="entry name" value="RmlC-like cupins"/>
    <property type="match status" value="1"/>
</dbReference>
<keyword evidence="8" id="KW-1185">Reference proteome</keyword>
<proteinExistence type="predicted"/>
<dbReference type="EMBL" id="CP140154">
    <property type="protein sequence ID" value="WQG91848.1"/>
    <property type="molecule type" value="Genomic_DNA"/>
</dbReference>
<protein>
    <submittedName>
        <fullName evidence="5">AraC family transcriptional regulator, transcriptional activator of pobA</fullName>
    </submittedName>
    <submittedName>
        <fullName evidence="6">Helix-turn-helix transcriptional regulator</fullName>
    </submittedName>
</protein>
<dbReference type="GO" id="GO:0003700">
    <property type="term" value="F:DNA-binding transcription factor activity"/>
    <property type="evidence" value="ECO:0007669"/>
    <property type="project" value="InterPro"/>
</dbReference>
<evidence type="ECO:0000313" key="7">
    <source>
        <dbReference type="Proteomes" id="UP000183788"/>
    </source>
</evidence>
<sequence length="298" mass="35116">MHANSIQHHEFINYSGLYREKNTHKENYIYCETIESRSKEFNWEVDAHFHSSLYQIFFVESGYATFYTADEQICLEAPFMCFIPPLSIHGFHFGAHIDGRILTFSDFYTETLHERYPNILHALDTVFVLKGDILHSFRDSFNAIHAEFNEAKVGKEIMLEHMLYLLVLQFYRYSNEQPAVKSGHNNNLYYFKKFQHLIKISKSPFTSLQVYADHLHITAKHLNRICRSLKQMSALQVVQVELILKAKAHLYHFNSNISEIAYELGFDDPSYFTRLFKKHTGLTPNEYRKQIPLAKIQE</sequence>
<dbReference type="OrthoDB" id="9793451at2"/>
<reference evidence="6 8" key="2">
    <citation type="submission" date="2023-11" db="EMBL/GenBank/DDBJ databases">
        <title>MicrobeMod: A computational toolkit for identifying prokaryotic methylation and restriction-modification with nanopore sequencing.</title>
        <authorList>
            <person name="Crits-Christoph A."/>
            <person name="Kang S.C."/>
            <person name="Lee H."/>
            <person name="Ostrov N."/>
        </authorList>
    </citation>
    <scope>NUCLEOTIDE SEQUENCE [LARGE SCALE GENOMIC DNA]</scope>
    <source>
        <strain evidence="6 8">ATCC 23090</strain>
    </source>
</reference>
<evidence type="ECO:0000313" key="8">
    <source>
        <dbReference type="Proteomes" id="UP001326715"/>
    </source>
</evidence>
<dbReference type="PANTHER" id="PTHR43280">
    <property type="entry name" value="ARAC-FAMILY TRANSCRIPTIONAL REGULATOR"/>
    <property type="match status" value="1"/>
</dbReference>
<evidence type="ECO:0000256" key="2">
    <source>
        <dbReference type="ARBA" id="ARBA00023125"/>
    </source>
</evidence>
<dbReference type="InterPro" id="IPR014710">
    <property type="entry name" value="RmlC-like_jellyroll"/>
</dbReference>
<organism evidence="5 7">
    <name type="scientific">Chitinophaga sancti</name>
    <dbReference type="NCBI Taxonomy" id="1004"/>
    <lineage>
        <taxon>Bacteria</taxon>
        <taxon>Pseudomonadati</taxon>
        <taxon>Bacteroidota</taxon>
        <taxon>Chitinophagia</taxon>
        <taxon>Chitinophagales</taxon>
        <taxon>Chitinophagaceae</taxon>
        <taxon>Chitinophaga</taxon>
    </lineage>
</organism>
<dbReference type="Proteomes" id="UP000183788">
    <property type="component" value="Unassembled WGS sequence"/>
</dbReference>
<evidence type="ECO:0000256" key="1">
    <source>
        <dbReference type="ARBA" id="ARBA00023015"/>
    </source>
</evidence>
<dbReference type="SMART" id="SM00342">
    <property type="entry name" value="HTH_ARAC"/>
    <property type="match status" value="1"/>
</dbReference>
<dbReference type="InterPro" id="IPR011051">
    <property type="entry name" value="RmlC_Cupin_sf"/>
</dbReference>
<dbReference type="Gene3D" id="2.60.120.10">
    <property type="entry name" value="Jelly Rolls"/>
    <property type="match status" value="1"/>
</dbReference>
<evidence type="ECO:0000313" key="6">
    <source>
        <dbReference type="EMBL" id="WQG91848.1"/>
    </source>
</evidence>
<dbReference type="SUPFAM" id="SSF46689">
    <property type="entry name" value="Homeodomain-like"/>
    <property type="match status" value="1"/>
</dbReference>
<dbReference type="PANTHER" id="PTHR43280:SF32">
    <property type="entry name" value="TRANSCRIPTIONAL REGULATORY PROTEIN"/>
    <property type="match status" value="1"/>
</dbReference>
<dbReference type="Pfam" id="PF02311">
    <property type="entry name" value="AraC_binding"/>
    <property type="match status" value="1"/>
</dbReference>
<dbReference type="PRINTS" id="PR00032">
    <property type="entry name" value="HTHARAC"/>
</dbReference>
<keyword evidence="3" id="KW-0804">Transcription</keyword>
<feature type="domain" description="HTH araC/xylS-type" evidence="4">
    <location>
        <begin position="192"/>
        <end position="290"/>
    </location>
</feature>
<dbReference type="Gene3D" id="1.10.10.60">
    <property type="entry name" value="Homeodomain-like"/>
    <property type="match status" value="1"/>
</dbReference>